<evidence type="ECO:0000313" key="4">
    <source>
        <dbReference type="Proteomes" id="UP000677054"/>
    </source>
</evidence>
<dbReference type="InterPro" id="IPR000326">
    <property type="entry name" value="PAP2/HPO"/>
</dbReference>
<gene>
    <name evidence="3" type="ORF">DSTB1V02_LOCUS1959</name>
</gene>
<feature type="transmembrane region" description="Helical" evidence="1">
    <location>
        <begin position="43"/>
        <end position="65"/>
    </location>
</feature>
<feature type="domain" description="Phosphatidic acid phosphatase type 2/haloperoxidase" evidence="2">
    <location>
        <begin position="16"/>
        <end position="63"/>
    </location>
</feature>
<protein>
    <recommendedName>
        <fullName evidence="2">Phosphatidic acid phosphatase type 2/haloperoxidase domain-containing protein</fullName>
    </recommendedName>
</protein>
<name>A0A7R9A0Y3_9CRUS</name>
<dbReference type="UniPathway" id="UPA00378"/>
<keyword evidence="1" id="KW-0472">Membrane</keyword>
<evidence type="ECO:0000313" key="3">
    <source>
        <dbReference type="EMBL" id="CAD7241984.1"/>
    </source>
</evidence>
<dbReference type="Gene3D" id="1.20.144.10">
    <property type="entry name" value="Phosphatidic acid phosphatase type 2/haloperoxidase"/>
    <property type="match status" value="1"/>
</dbReference>
<feature type="transmembrane region" description="Helical" evidence="1">
    <location>
        <begin position="12"/>
        <end position="31"/>
    </location>
</feature>
<dbReference type="EMBL" id="CAJPEV010000203">
    <property type="protein sequence ID" value="CAG0882280.1"/>
    <property type="molecule type" value="Genomic_DNA"/>
</dbReference>
<dbReference type="AlphaFoldDB" id="A0A7R9A0Y3"/>
<dbReference type="Proteomes" id="UP000677054">
    <property type="component" value="Unassembled WGS sequence"/>
</dbReference>
<organism evidence="3">
    <name type="scientific">Darwinula stevensoni</name>
    <dbReference type="NCBI Taxonomy" id="69355"/>
    <lineage>
        <taxon>Eukaryota</taxon>
        <taxon>Metazoa</taxon>
        <taxon>Ecdysozoa</taxon>
        <taxon>Arthropoda</taxon>
        <taxon>Crustacea</taxon>
        <taxon>Oligostraca</taxon>
        <taxon>Ostracoda</taxon>
        <taxon>Podocopa</taxon>
        <taxon>Podocopida</taxon>
        <taxon>Darwinulocopina</taxon>
        <taxon>Darwinuloidea</taxon>
        <taxon>Darwinulidae</taxon>
        <taxon>Darwinula</taxon>
    </lineage>
</organism>
<accession>A0A7R9A0Y3</accession>
<dbReference type="InterPro" id="IPR036938">
    <property type="entry name" value="PAP2/HPO_sf"/>
</dbReference>
<keyword evidence="1" id="KW-1133">Transmembrane helix</keyword>
<keyword evidence="4" id="KW-1185">Reference proteome</keyword>
<proteinExistence type="predicted"/>
<dbReference type="SUPFAM" id="SSF48317">
    <property type="entry name" value="Acid phosphatase/Vanadium-dependent haloperoxidase"/>
    <property type="match status" value="1"/>
</dbReference>
<dbReference type="OrthoDB" id="302705at2759"/>
<sequence>MNNTRQTFLDILWKGATCASCLLMAVAVSYSRVYLLYHTTSQVMMGVWVGIALGVIWFGLVHYLFTPIFPVIANWPICKFFLVKDTTNIPNLMTFEFENVEQYNAPHLSPRRNAGAIHEKGSSLRRNRRGPKTD</sequence>
<evidence type="ECO:0000259" key="2">
    <source>
        <dbReference type="Pfam" id="PF01569"/>
    </source>
</evidence>
<reference evidence="3" key="1">
    <citation type="submission" date="2020-11" db="EMBL/GenBank/DDBJ databases">
        <authorList>
            <person name="Tran Van P."/>
        </authorList>
    </citation>
    <scope>NUCLEOTIDE SEQUENCE</scope>
</reference>
<dbReference type="EMBL" id="LR899720">
    <property type="protein sequence ID" value="CAD7241984.1"/>
    <property type="molecule type" value="Genomic_DNA"/>
</dbReference>
<evidence type="ECO:0000256" key="1">
    <source>
        <dbReference type="SAM" id="Phobius"/>
    </source>
</evidence>
<keyword evidence="1" id="KW-0812">Transmembrane</keyword>
<dbReference type="Pfam" id="PF01569">
    <property type="entry name" value="PAP2"/>
    <property type="match status" value="1"/>
</dbReference>